<evidence type="ECO:0000256" key="1">
    <source>
        <dbReference type="ARBA" id="ARBA00001966"/>
    </source>
</evidence>
<evidence type="ECO:0000313" key="12">
    <source>
        <dbReference type="Proteomes" id="UP001056035"/>
    </source>
</evidence>
<dbReference type="EMBL" id="CP098502">
    <property type="protein sequence ID" value="UTI62463.1"/>
    <property type="molecule type" value="Genomic_DNA"/>
</dbReference>
<evidence type="ECO:0000259" key="10">
    <source>
        <dbReference type="SMART" id="SM00478"/>
    </source>
</evidence>
<keyword evidence="12" id="KW-1185">Reference proteome</keyword>
<sequence>MRELQGAVLAWYAEAGRDLPWRRTTDPYAILVSEVMSQQTQVARIVPRYEAWLERWPTEDALAQASVADVLGAWVGLGYNSRALRLRDACAVVARDGWPRTAAGLRALPGVGPYTAAAVASFAFGEQVAAVDTNVRRVAGRIGLGTPDELVPAGDAATWNQATMELGALVCGARRAACDACPAAPWCGSAGQVVVTARGARGAGVRFEDTNRWVRGRVVAALTAGEDLPKDIDPERLATAVDGLVRDGLLRREGSTVALADGEPGAVVR</sequence>
<accession>A0ABY5DL06</accession>
<keyword evidence="4" id="KW-0227">DNA damage</keyword>
<keyword evidence="6" id="KW-0408">Iron</keyword>
<dbReference type="PANTHER" id="PTHR42944:SF1">
    <property type="entry name" value="ADENINE DNA GLYCOSYLASE"/>
    <property type="match status" value="1"/>
</dbReference>
<feature type="domain" description="HhH-GPD" evidence="10">
    <location>
        <begin position="36"/>
        <end position="169"/>
    </location>
</feature>
<dbReference type="InterPro" id="IPR044298">
    <property type="entry name" value="MIG/MutY"/>
</dbReference>
<keyword evidence="7" id="KW-0411">Iron-sulfur</keyword>
<evidence type="ECO:0000256" key="8">
    <source>
        <dbReference type="ARBA" id="ARBA00023204"/>
    </source>
</evidence>
<keyword evidence="8" id="KW-0234">DNA repair</keyword>
<keyword evidence="3" id="KW-0479">Metal-binding</keyword>
<keyword evidence="5" id="KW-0378">Hydrolase</keyword>
<evidence type="ECO:0000313" key="11">
    <source>
        <dbReference type="EMBL" id="UTI62463.1"/>
    </source>
</evidence>
<gene>
    <name evidence="11" type="ORF">NBH00_13940</name>
</gene>
<dbReference type="SUPFAM" id="SSF48150">
    <property type="entry name" value="DNA-glycosylase"/>
    <property type="match status" value="1"/>
</dbReference>
<evidence type="ECO:0000256" key="4">
    <source>
        <dbReference type="ARBA" id="ARBA00022763"/>
    </source>
</evidence>
<dbReference type="CDD" id="cd00056">
    <property type="entry name" value="ENDO3c"/>
    <property type="match status" value="1"/>
</dbReference>
<evidence type="ECO:0000256" key="3">
    <source>
        <dbReference type="ARBA" id="ARBA00022723"/>
    </source>
</evidence>
<evidence type="ECO:0000256" key="5">
    <source>
        <dbReference type="ARBA" id="ARBA00022801"/>
    </source>
</evidence>
<evidence type="ECO:0000256" key="9">
    <source>
        <dbReference type="ARBA" id="ARBA00023295"/>
    </source>
</evidence>
<proteinExistence type="inferred from homology"/>
<dbReference type="SMART" id="SM00478">
    <property type="entry name" value="ENDO3c"/>
    <property type="match status" value="1"/>
</dbReference>
<dbReference type="Pfam" id="PF00730">
    <property type="entry name" value="HhH-GPD"/>
    <property type="match status" value="1"/>
</dbReference>
<name>A0ABY5DL06_9ACTN</name>
<dbReference type="Gene3D" id="1.10.340.30">
    <property type="entry name" value="Hypothetical protein, domain 2"/>
    <property type="match status" value="1"/>
</dbReference>
<evidence type="ECO:0000256" key="2">
    <source>
        <dbReference type="ARBA" id="ARBA00008343"/>
    </source>
</evidence>
<dbReference type="InterPro" id="IPR011257">
    <property type="entry name" value="DNA_glycosylase"/>
</dbReference>
<comment type="similarity">
    <text evidence="2">Belongs to the Nth/MutY family.</text>
</comment>
<keyword evidence="9" id="KW-0326">Glycosidase</keyword>
<evidence type="ECO:0000256" key="6">
    <source>
        <dbReference type="ARBA" id="ARBA00023004"/>
    </source>
</evidence>
<dbReference type="InterPro" id="IPR023170">
    <property type="entry name" value="HhH_base_excis_C"/>
</dbReference>
<dbReference type="InterPro" id="IPR003265">
    <property type="entry name" value="HhH-GPD_domain"/>
</dbReference>
<dbReference type="PANTHER" id="PTHR42944">
    <property type="entry name" value="ADENINE DNA GLYCOSYLASE"/>
    <property type="match status" value="1"/>
</dbReference>
<protein>
    <submittedName>
        <fullName evidence="11">A/G-specific adenine glycosylase</fullName>
    </submittedName>
</protein>
<reference evidence="11 12" key="1">
    <citation type="submission" date="2022-06" db="EMBL/GenBank/DDBJ databases">
        <title>Paraconexibacter antarcticus.</title>
        <authorList>
            <person name="Kim C.S."/>
        </authorList>
    </citation>
    <scope>NUCLEOTIDE SEQUENCE [LARGE SCALE GENOMIC DNA]</scope>
    <source>
        <strain evidence="11 12">02-257</strain>
    </source>
</reference>
<organism evidence="11 12">
    <name type="scientific">Paraconexibacter antarcticus</name>
    <dbReference type="NCBI Taxonomy" id="2949664"/>
    <lineage>
        <taxon>Bacteria</taxon>
        <taxon>Bacillati</taxon>
        <taxon>Actinomycetota</taxon>
        <taxon>Thermoleophilia</taxon>
        <taxon>Solirubrobacterales</taxon>
        <taxon>Paraconexibacteraceae</taxon>
        <taxon>Paraconexibacter</taxon>
    </lineage>
</organism>
<dbReference type="Proteomes" id="UP001056035">
    <property type="component" value="Chromosome"/>
</dbReference>
<comment type="cofactor">
    <cofactor evidence="1">
        <name>[4Fe-4S] cluster</name>
        <dbReference type="ChEBI" id="CHEBI:49883"/>
    </cofactor>
</comment>
<dbReference type="RefSeq" id="WP_254569201.1">
    <property type="nucleotide sequence ID" value="NZ_CP098502.1"/>
</dbReference>
<evidence type="ECO:0000256" key="7">
    <source>
        <dbReference type="ARBA" id="ARBA00023014"/>
    </source>
</evidence>
<dbReference type="Gene3D" id="1.10.1670.10">
    <property type="entry name" value="Helix-hairpin-Helix base-excision DNA repair enzymes (C-terminal)"/>
    <property type="match status" value="1"/>
</dbReference>